<dbReference type="InterPro" id="IPR000073">
    <property type="entry name" value="AB_hydrolase_1"/>
</dbReference>
<dbReference type="RefSeq" id="WP_192026089.1">
    <property type="nucleotide sequence ID" value="NZ_JACYTN010000014.1"/>
</dbReference>
<protein>
    <submittedName>
        <fullName evidence="3">Alpha/beta hydrolase</fullName>
    </submittedName>
</protein>
<evidence type="ECO:0000256" key="1">
    <source>
        <dbReference type="SAM" id="Phobius"/>
    </source>
</evidence>
<accession>A0ABR9B091</accession>
<dbReference type="EMBL" id="JACYTN010000014">
    <property type="protein sequence ID" value="MBD8499755.1"/>
    <property type="molecule type" value="Genomic_DNA"/>
</dbReference>
<gene>
    <name evidence="3" type="ORF">IFO66_15790</name>
</gene>
<dbReference type="Proteomes" id="UP000634529">
    <property type="component" value="Unassembled WGS sequence"/>
</dbReference>
<evidence type="ECO:0000259" key="2">
    <source>
        <dbReference type="Pfam" id="PF00561"/>
    </source>
</evidence>
<dbReference type="Gene3D" id="3.40.50.1820">
    <property type="entry name" value="alpha/beta hydrolase"/>
    <property type="match status" value="1"/>
</dbReference>
<evidence type="ECO:0000313" key="4">
    <source>
        <dbReference type="Proteomes" id="UP000634529"/>
    </source>
</evidence>
<feature type="transmembrane region" description="Helical" evidence="1">
    <location>
        <begin position="21"/>
        <end position="39"/>
    </location>
</feature>
<dbReference type="Pfam" id="PF00561">
    <property type="entry name" value="Abhydrolase_1"/>
    <property type="match status" value="1"/>
</dbReference>
<feature type="domain" description="AB hydrolase-1" evidence="2">
    <location>
        <begin position="72"/>
        <end position="191"/>
    </location>
</feature>
<dbReference type="InterPro" id="IPR050266">
    <property type="entry name" value="AB_hydrolase_sf"/>
</dbReference>
<sequence length="332" mass="37588">MEHIVQTTKKKRKVWTITRNTLIVIAVLLLTWVGFHHAITAYEKNKYPAPGHLVEVDSKNMHVYTQGDGEHTILLLPGLGTSAPVLDFEPLINELAKSQRVVVVEPFGYGWSDQTNKERSVENIVEEVRTALKQANVTGPFILMPHSVSGIYSMYYANQYPDEVEAIIGNDITLPQALAYFNEPAPSIPTFMSMLAPTGVTRLLSYSSPDQFLPEADKGTYSDDNLKMTALLSAWKGLNKNVVHEAIEMDNNIQKTKKMSFSPDLPVMLFARERKDKVSVDGKTNLTFFESQISHVANSKLIPLEGHHYLHWTQYKEMSEHINRFIESIERN</sequence>
<dbReference type="SUPFAM" id="SSF53474">
    <property type="entry name" value="alpha/beta-Hydrolases"/>
    <property type="match status" value="1"/>
</dbReference>
<name>A0ABR9B091_9BACL</name>
<organism evidence="3 4">
    <name type="scientific">Paenibacillus arenosi</name>
    <dbReference type="NCBI Taxonomy" id="2774142"/>
    <lineage>
        <taxon>Bacteria</taxon>
        <taxon>Bacillati</taxon>
        <taxon>Bacillota</taxon>
        <taxon>Bacilli</taxon>
        <taxon>Bacillales</taxon>
        <taxon>Paenibacillaceae</taxon>
        <taxon>Paenibacillus</taxon>
    </lineage>
</organism>
<keyword evidence="1" id="KW-0812">Transmembrane</keyword>
<keyword evidence="4" id="KW-1185">Reference proteome</keyword>
<dbReference type="InterPro" id="IPR029058">
    <property type="entry name" value="AB_hydrolase_fold"/>
</dbReference>
<keyword evidence="1" id="KW-0472">Membrane</keyword>
<comment type="caution">
    <text evidence="3">The sequence shown here is derived from an EMBL/GenBank/DDBJ whole genome shotgun (WGS) entry which is preliminary data.</text>
</comment>
<keyword evidence="1" id="KW-1133">Transmembrane helix</keyword>
<reference evidence="3 4" key="1">
    <citation type="submission" date="2020-09" db="EMBL/GenBank/DDBJ databases">
        <title>Paenibacillus sp. CAU 1523 isolated from sand of Haeundae Beach.</title>
        <authorList>
            <person name="Kim W."/>
        </authorList>
    </citation>
    <scope>NUCLEOTIDE SEQUENCE [LARGE SCALE GENOMIC DNA]</scope>
    <source>
        <strain evidence="3 4">CAU 1523</strain>
    </source>
</reference>
<proteinExistence type="predicted"/>
<dbReference type="PANTHER" id="PTHR43798:SF33">
    <property type="entry name" value="HYDROLASE, PUTATIVE (AFU_ORTHOLOGUE AFUA_2G14860)-RELATED"/>
    <property type="match status" value="1"/>
</dbReference>
<dbReference type="GO" id="GO:0016787">
    <property type="term" value="F:hydrolase activity"/>
    <property type="evidence" value="ECO:0007669"/>
    <property type="project" value="UniProtKB-KW"/>
</dbReference>
<evidence type="ECO:0000313" key="3">
    <source>
        <dbReference type="EMBL" id="MBD8499755.1"/>
    </source>
</evidence>
<dbReference type="PANTHER" id="PTHR43798">
    <property type="entry name" value="MONOACYLGLYCEROL LIPASE"/>
    <property type="match status" value="1"/>
</dbReference>
<keyword evidence="3" id="KW-0378">Hydrolase</keyword>